<dbReference type="PANTHER" id="PTHR24189">
    <property type="entry name" value="MYOTROPHIN"/>
    <property type="match status" value="1"/>
</dbReference>
<dbReference type="PROSITE" id="PS50297">
    <property type="entry name" value="ANK_REP_REGION"/>
    <property type="match status" value="1"/>
</dbReference>
<evidence type="ECO:0000313" key="6">
    <source>
        <dbReference type="Proteomes" id="UP000182762"/>
    </source>
</evidence>
<dbReference type="Gene3D" id="1.25.40.20">
    <property type="entry name" value="Ankyrin repeat-containing domain"/>
    <property type="match status" value="1"/>
</dbReference>
<dbReference type="PRINTS" id="PR01415">
    <property type="entry name" value="ANKYRIN"/>
</dbReference>
<dbReference type="InterPro" id="IPR002110">
    <property type="entry name" value="Ankyrin_rpt"/>
</dbReference>
<feature type="repeat" description="ANK" evidence="3">
    <location>
        <begin position="77"/>
        <end position="109"/>
    </location>
</feature>
<dbReference type="SMART" id="SM00248">
    <property type="entry name" value="ANK"/>
    <property type="match status" value="3"/>
</dbReference>
<dbReference type="InterPro" id="IPR020941">
    <property type="entry name" value="SUFU-like_domain"/>
</dbReference>
<keyword evidence="2 3" id="KW-0040">ANK repeat</keyword>
<evidence type="ECO:0000256" key="3">
    <source>
        <dbReference type="PROSITE-ProRule" id="PRU00023"/>
    </source>
</evidence>
<dbReference type="EMBL" id="FOXX01000006">
    <property type="protein sequence ID" value="SFQ65685.1"/>
    <property type="molecule type" value="Genomic_DNA"/>
</dbReference>
<dbReference type="PROSITE" id="PS50088">
    <property type="entry name" value="ANK_REPEAT"/>
    <property type="match status" value="2"/>
</dbReference>
<evidence type="ECO:0000256" key="2">
    <source>
        <dbReference type="ARBA" id="ARBA00023043"/>
    </source>
</evidence>
<sequence length="394" mass="45107">MRWAPIKRKLFSSIEYGDYNQVVSLIEEHPKALHATEHTGETLMHMAAKYNHIHLLEYFKEQGYEVDCNFTGRDENRPITPLQYAAAGASFEAAQWLLEHGADVNGRRSVHPITPPLVRAVQKGHLGLVQLLVEHGARLNDSYELGEGKDKTVINAVKMAQMKGYTEILDYLYKQGATEPVDPYEEERELPEEVFLLRHIEQQIGKVQDTVSEIIPASEASIQVHIIPPTAERQDVTLVTTGMSAQPMAEYQIGDELQFAELMLALPPTWPTSKDEMTQDQFRWPLDWIRQIAHLPFLYEGWIDEGIIIPNGEPPVPFSDEVKFSSLLVLRPENRALSHCKPGYKEINFYYLIPLYEEERQLAMNKGEAYLIEKLRRQIPSLHIMDPNRVNVGK</sequence>
<dbReference type="Pfam" id="PF12796">
    <property type="entry name" value="Ank_2"/>
    <property type="match status" value="1"/>
</dbReference>
<keyword evidence="1" id="KW-0677">Repeat</keyword>
<dbReference type="PANTHER" id="PTHR24189:SF50">
    <property type="entry name" value="ANKYRIN REPEAT AND SOCS BOX PROTEIN 2"/>
    <property type="match status" value="1"/>
</dbReference>
<dbReference type="SUPFAM" id="SSF48403">
    <property type="entry name" value="Ankyrin repeat"/>
    <property type="match status" value="1"/>
</dbReference>
<feature type="repeat" description="ANK" evidence="3">
    <location>
        <begin position="116"/>
        <end position="144"/>
    </location>
</feature>
<organism evidence="5 6">
    <name type="scientific">Priestia endophytica DSM 13796</name>
    <dbReference type="NCBI Taxonomy" id="1121089"/>
    <lineage>
        <taxon>Bacteria</taxon>
        <taxon>Bacillati</taxon>
        <taxon>Bacillota</taxon>
        <taxon>Bacilli</taxon>
        <taxon>Bacillales</taxon>
        <taxon>Bacillaceae</taxon>
        <taxon>Priestia</taxon>
    </lineage>
</organism>
<evidence type="ECO:0000313" key="5">
    <source>
        <dbReference type="EMBL" id="SFQ65685.1"/>
    </source>
</evidence>
<protein>
    <recommendedName>
        <fullName evidence="4">Suppressor of fused-like domain-containing protein</fullName>
    </recommendedName>
</protein>
<dbReference type="InterPro" id="IPR036770">
    <property type="entry name" value="Ankyrin_rpt-contain_sf"/>
</dbReference>
<keyword evidence="6" id="KW-1185">Reference proteome</keyword>
<evidence type="ECO:0000256" key="1">
    <source>
        <dbReference type="ARBA" id="ARBA00022737"/>
    </source>
</evidence>
<dbReference type="Pfam" id="PF05076">
    <property type="entry name" value="SUFU"/>
    <property type="match status" value="1"/>
</dbReference>
<gene>
    <name evidence="5" type="ORF">SAMN02745910_02543</name>
</gene>
<dbReference type="Proteomes" id="UP000182762">
    <property type="component" value="Unassembled WGS sequence"/>
</dbReference>
<dbReference type="RefSeq" id="WP_082802619.1">
    <property type="nucleotide sequence ID" value="NZ_FOXX01000006.1"/>
</dbReference>
<proteinExistence type="predicted"/>
<dbReference type="InterPro" id="IPR050745">
    <property type="entry name" value="Multifunctional_regulatory"/>
</dbReference>
<accession>A0A1I6AAK1</accession>
<reference evidence="5 6" key="1">
    <citation type="submission" date="2016-10" db="EMBL/GenBank/DDBJ databases">
        <authorList>
            <person name="Varghese N."/>
            <person name="Submissions S."/>
        </authorList>
    </citation>
    <scope>NUCLEOTIDE SEQUENCE [LARGE SCALE GENOMIC DNA]</scope>
    <source>
        <strain evidence="5 6">DSM 13796</strain>
    </source>
</reference>
<comment type="caution">
    <text evidence="5">The sequence shown here is derived from an EMBL/GenBank/DDBJ whole genome shotgun (WGS) entry which is preliminary data.</text>
</comment>
<dbReference type="GeneID" id="93711190"/>
<evidence type="ECO:0000259" key="4">
    <source>
        <dbReference type="Pfam" id="PF05076"/>
    </source>
</evidence>
<feature type="domain" description="Suppressor of fused-like" evidence="4">
    <location>
        <begin position="220"/>
        <end position="389"/>
    </location>
</feature>
<name>A0A1I6AAK1_9BACI</name>